<dbReference type="Proteomes" id="UP001177670">
    <property type="component" value="Unassembled WGS sequence"/>
</dbReference>
<evidence type="ECO:0000313" key="1">
    <source>
        <dbReference type="EMBL" id="KAK1129837.1"/>
    </source>
</evidence>
<protein>
    <submittedName>
        <fullName evidence="1">Uncharacterized protein</fullName>
    </submittedName>
</protein>
<keyword evidence="2" id="KW-1185">Reference proteome</keyword>
<proteinExistence type="predicted"/>
<organism evidence="1 2">
    <name type="scientific">Melipona bicolor</name>
    <dbReference type="NCBI Taxonomy" id="60889"/>
    <lineage>
        <taxon>Eukaryota</taxon>
        <taxon>Metazoa</taxon>
        <taxon>Ecdysozoa</taxon>
        <taxon>Arthropoda</taxon>
        <taxon>Hexapoda</taxon>
        <taxon>Insecta</taxon>
        <taxon>Pterygota</taxon>
        <taxon>Neoptera</taxon>
        <taxon>Endopterygota</taxon>
        <taxon>Hymenoptera</taxon>
        <taxon>Apocrita</taxon>
        <taxon>Aculeata</taxon>
        <taxon>Apoidea</taxon>
        <taxon>Anthophila</taxon>
        <taxon>Apidae</taxon>
        <taxon>Melipona</taxon>
    </lineage>
</organism>
<sequence>MSIDNCTNEIIRYVLSTTRFNSTRLALKLLHAKQHKPVVVGVREQSAKPPSALKDSFCPVMKQTVDRKALDRGARMFSRTENPEAGVYVMSHQCREYP</sequence>
<feature type="non-terminal residue" evidence="1">
    <location>
        <position position="98"/>
    </location>
</feature>
<reference evidence="1" key="1">
    <citation type="submission" date="2021-10" db="EMBL/GenBank/DDBJ databases">
        <title>Melipona bicolor Genome sequencing and assembly.</title>
        <authorList>
            <person name="Araujo N.S."/>
            <person name="Arias M.C."/>
        </authorList>
    </citation>
    <scope>NUCLEOTIDE SEQUENCE</scope>
    <source>
        <strain evidence="1">USP_2M_L1-L4_2017</strain>
        <tissue evidence="1">Whole body</tissue>
    </source>
</reference>
<accession>A0AA40KRH1</accession>
<dbReference type="EMBL" id="JAHYIQ010000008">
    <property type="protein sequence ID" value="KAK1129837.1"/>
    <property type="molecule type" value="Genomic_DNA"/>
</dbReference>
<dbReference type="AlphaFoldDB" id="A0AA40KRH1"/>
<name>A0AA40KRH1_9HYME</name>
<gene>
    <name evidence="1" type="ORF">K0M31_019545</name>
</gene>
<evidence type="ECO:0000313" key="2">
    <source>
        <dbReference type="Proteomes" id="UP001177670"/>
    </source>
</evidence>
<comment type="caution">
    <text evidence="1">The sequence shown here is derived from an EMBL/GenBank/DDBJ whole genome shotgun (WGS) entry which is preliminary data.</text>
</comment>